<accession>A0A382J6G5</accession>
<protein>
    <recommendedName>
        <fullName evidence="2">Nucleotide-diphospho-sugar transferase domain-containing protein</fullName>
    </recommendedName>
</protein>
<organism evidence="1">
    <name type="scientific">marine metagenome</name>
    <dbReference type="NCBI Taxonomy" id="408172"/>
    <lineage>
        <taxon>unclassified sequences</taxon>
        <taxon>metagenomes</taxon>
        <taxon>ecological metagenomes</taxon>
    </lineage>
</organism>
<evidence type="ECO:0000313" key="1">
    <source>
        <dbReference type="EMBL" id="SVC06957.1"/>
    </source>
</evidence>
<dbReference type="AlphaFoldDB" id="A0A382J6G5"/>
<name>A0A382J6G5_9ZZZZ</name>
<sequence length="271" mass="31549">MRLDTESVVDLFIKTWSGDAKWLPYCLAGHSRYARDFRQLVLITDKDFDFEASVTNIPIKIIETDPIEAGYTENPPFRGVTRQGKITEKSPRGPGYYWQQAVKMSWPEYSDADAVVILDTDVIAWDKFCAMDFTMNGQPYWRTQPYKTNDNDLIWKNCVESFLGESVCKNYMLKYPDNPYLFTREATIGFAAQIRERYDLSIIDFFRPTSDGLRLSEFSLFGAYLDRINRHGYIIVDFDTFIGVPDIPLKQYWSWGGLEPLFEDIDQMIQS</sequence>
<reference evidence="1" key="1">
    <citation type="submission" date="2018-05" db="EMBL/GenBank/DDBJ databases">
        <authorList>
            <person name="Lanie J.A."/>
            <person name="Ng W.-L."/>
            <person name="Kazmierczak K.M."/>
            <person name="Andrzejewski T.M."/>
            <person name="Davidsen T.M."/>
            <person name="Wayne K.J."/>
            <person name="Tettelin H."/>
            <person name="Glass J.I."/>
            <person name="Rusch D."/>
            <person name="Podicherti R."/>
            <person name="Tsui H.-C.T."/>
            <person name="Winkler M.E."/>
        </authorList>
    </citation>
    <scope>NUCLEOTIDE SEQUENCE</scope>
</reference>
<gene>
    <name evidence="1" type="ORF">METZ01_LOCUS259811</name>
</gene>
<evidence type="ECO:0008006" key="2">
    <source>
        <dbReference type="Google" id="ProtNLM"/>
    </source>
</evidence>
<proteinExistence type="predicted"/>
<dbReference type="EMBL" id="UINC01071778">
    <property type="protein sequence ID" value="SVC06957.1"/>
    <property type="molecule type" value="Genomic_DNA"/>
</dbReference>